<protein>
    <recommendedName>
        <fullName evidence="1">ESAT-6-like protein</fullName>
    </recommendedName>
</protein>
<dbReference type="InterPro" id="IPR036689">
    <property type="entry name" value="ESAT-6-like_sf"/>
</dbReference>
<dbReference type="OrthoDB" id="3785978at2"/>
<proteinExistence type="inferred from homology"/>
<reference evidence="2 3" key="1">
    <citation type="submission" date="2017-01" db="EMBL/GenBank/DDBJ databases">
        <authorList>
            <person name="Mah S.A."/>
            <person name="Swanson W.J."/>
            <person name="Moy G.W."/>
            <person name="Vacquier V.D."/>
        </authorList>
    </citation>
    <scope>NUCLEOTIDE SEQUENCE [LARGE SCALE GENOMIC DNA]</scope>
    <source>
        <strain evidence="2 3">DSM 45758</strain>
    </source>
</reference>
<sequence>MATYTVDLSDVDAAASQLESVAQRLSQALEELKSQVQVFVSSNAGQTITNYDDVQKKWDGGMTKVNSGTAKAVAELRKIGENYHAGDRQGATLFVA</sequence>
<dbReference type="Pfam" id="PF06013">
    <property type="entry name" value="WXG100"/>
    <property type="match status" value="1"/>
</dbReference>
<dbReference type="NCBIfam" id="TIGR03930">
    <property type="entry name" value="WXG100_ESAT6"/>
    <property type="match status" value="1"/>
</dbReference>
<dbReference type="STRING" id="1198245.SAMN05444858_104181"/>
<evidence type="ECO:0000313" key="2">
    <source>
        <dbReference type="EMBL" id="SIQ79277.1"/>
    </source>
</evidence>
<accession>A0A1N6VN90</accession>
<dbReference type="EMBL" id="FTNF01000004">
    <property type="protein sequence ID" value="SIQ79277.1"/>
    <property type="molecule type" value="Genomic_DNA"/>
</dbReference>
<dbReference type="InterPro" id="IPR010310">
    <property type="entry name" value="T7SS_ESAT-6-like"/>
</dbReference>
<dbReference type="Gene3D" id="1.10.287.1060">
    <property type="entry name" value="ESAT-6-like"/>
    <property type="match status" value="1"/>
</dbReference>
<organism evidence="2 3">
    <name type="scientific">Micromonospora avicenniae</name>
    <dbReference type="NCBI Taxonomy" id="1198245"/>
    <lineage>
        <taxon>Bacteria</taxon>
        <taxon>Bacillati</taxon>
        <taxon>Actinomycetota</taxon>
        <taxon>Actinomycetes</taxon>
        <taxon>Micromonosporales</taxon>
        <taxon>Micromonosporaceae</taxon>
        <taxon>Micromonospora</taxon>
    </lineage>
</organism>
<name>A0A1N6VN90_9ACTN</name>
<gene>
    <name evidence="2" type="ORF">SAMN05444858_104181</name>
</gene>
<comment type="similarity">
    <text evidence="1">Belongs to the WXG100 family.</text>
</comment>
<dbReference type="RefSeq" id="WP_076469627.1">
    <property type="nucleotide sequence ID" value="NZ_FTNF01000004.1"/>
</dbReference>
<dbReference type="AlphaFoldDB" id="A0A1N6VN90"/>
<dbReference type="Proteomes" id="UP000186004">
    <property type="component" value="Unassembled WGS sequence"/>
</dbReference>
<evidence type="ECO:0000256" key="1">
    <source>
        <dbReference type="RuleBase" id="RU362001"/>
    </source>
</evidence>
<dbReference type="SUPFAM" id="SSF140453">
    <property type="entry name" value="EsxAB dimer-like"/>
    <property type="match status" value="1"/>
</dbReference>
<keyword evidence="3" id="KW-1185">Reference proteome</keyword>
<evidence type="ECO:0000313" key="3">
    <source>
        <dbReference type="Proteomes" id="UP000186004"/>
    </source>
</evidence>